<proteinExistence type="predicted"/>
<evidence type="ECO:0000313" key="4">
    <source>
        <dbReference type="Proteomes" id="UP000255070"/>
    </source>
</evidence>
<feature type="chain" id="PRO_5032587834" evidence="2">
    <location>
        <begin position="24"/>
        <end position="191"/>
    </location>
</feature>
<protein>
    <submittedName>
        <fullName evidence="3">Uncharacterized protein</fullName>
    </submittedName>
</protein>
<gene>
    <name evidence="3" type="ORF">NCTC10698_03809</name>
</gene>
<dbReference type="RefSeq" id="WP_003074859.1">
    <property type="nucleotide sequence ID" value="NZ_BBJZ01000025.1"/>
</dbReference>
<dbReference type="GeneID" id="63998084"/>
<evidence type="ECO:0000313" key="3">
    <source>
        <dbReference type="EMBL" id="SUY78880.1"/>
    </source>
</evidence>
<accession>A0A8B4S9C1</accession>
<keyword evidence="2" id="KW-0732">Signal</keyword>
<sequence length="191" mass="19459">MKTLIATLMIAAPLVAISHSAVAETAPKAKATAAAKKAPVAKKATTTSKKGKAAAAVAAGGAGAAAVVAAGPASSPLGTEELAVAERVHKGRIACELGAYVNVNADAANPGYFIVDGRGFKYHMSPVKTSTGTVRLEDKAAGAVWLQIANKSMLMNQKAGQRLADECMSPEQQQVAEAIRKNPPPSLLDSK</sequence>
<dbReference type="Proteomes" id="UP000255070">
    <property type="component" value="Unassembled WGS sequence"/>
</dbReference>
<dbReference type="EMBL" id="UFXL01000001">
    <property type="protein sequence ID" value="SUY78880.1"/>
    <property type="molecule type" value="Genomic_DNA"/>
</dbReference>
<organism evidence="3 4">
    <name type="scientific">Comamonas testosteroni</name>
    <name type="common">Pseudomonas testosteroni</name>
    <dbReference type="NCBI Taxonomy" id="285"/>
    <lineage>
        <taxon>Bacteria</taxon>
        <taxon>Pseudomonadati</taxon>
        <taxon>Pseudomonadota</taxon>
        <taxon>Betaproteobacteria</taxon>
        <taxon>Burkholderiales</taxon>
        <taxon>Comamonadaceae</taxon>
        <taxon>Comamonas</taxon>
    </lineage>
</organism>
<keyword evidence="4" id="KW-1185">Reference proteome</keyword>
<dbReference type="AlphaFoldDB" id="A0A8B4S9C1"/>
<evidence type="ECO:0000256" key="1">
    <source>
        <dbReference type="SAM" id="MobiDB-lite"/>
    </source>
</evidence>
<feature type="signal peptide" evidence="2">
    <location>
        <begin position="1"/>
        <end position="23"/>
    </location>
</feature>
<evidence type="ECO:0000256" key="2">
    <source>
        <dbReference type="SAM" id="SignalP"/>
    </source>
</evidence>
<feature type="compositionally biased region" description="Pro residues" evidence="1">
    <location>
        <begin position="182"/>
        <end position="191"/>
    </location>
</feature>
<name>A0A8B4S9C1_COMTE</name>
<comment type="caution">
    <text evidence="3">The sequence shown here is derived from an EMBL/GenBank/DDBJ whole genome shotgun (WGS) entry which is preliminary data.</text>
</comment>
<feature type="region of interest" description="Disordered" evidence="1">
    <location>
        <begin position="168"/>
        <end position="191"/>
    </location>
</feature>
<reference evidence="3 4" key="1">
    <citation type="submission" date="2018-06" db="EMBL/GenBank/DDBJ databases">
        <authorList>
            <consortium name="Pathogen Informatics"/>
            <person name="Doyle S."/>
        </authorList>
    </citation>
    <scope>NUCLEOTIDE SEQUENCE [LARGE SCALE GENOMIC DNA]</scope>
    <source>
        <strain evidence="3 4">NCTC10698</strain>
    </source>
</reference>